<keyword evidence="9" id="KW-0975">Bacterial flagellum</keyword>
<gene>
    <name evidence="12" type="ORF">DD681_02650</name>
</gene>
<dbReference type="GO" id="GO:0005886">
    <property type="term" value="C:plasma membrane"/>
    <property type="evidence" value="ECO:0007669"/>
    <property type="project" value="UniProtKB-SubCell"/>
</dbReference>
<evidence type="ECO:0000256" key="10">
    <source>
        <dbReference type="ARBA" id="ARBA00025044"/>
    </source>
</evidence>
<proteinExistence type="inferred from homology"/>
<dbReference type="Proteomes" id="UP000244884">
    <property type="component" value="Chromosome"/>
</dbReference>
<sequence>MTRKYQMSYKKETLDNFLKKDIVEKIKVINNNFIKKIEIKISNIIQKDIQINNFFIDINSFDKHENTQYLYSNNIEFLPLKIKSFLYLSDNFLSVFTDFLFGGNSSYENNRNLCIRKNLTYIENYINEKIVQLIIDTYCSICKKFFSINIKILNVKIVDRYEKKISLNETFITHYFNLKIKNIDIFFVILVPLSIFKEYSKNQITKKNRNLLSKEKIFKKNIFLKNIHDVKLNMIVRLLDFYITEHQFKNLSIGDVLEITCPDKVIGYIEKKPIFQCSYKKFNQKSVIFLEKIYSEK</sequence>
<evidence type="ECO:0000256" key="5">
    <source>
        <dbReference type="ARBA" id="ARBA00022475"/>
    </source>
</evidence>
<evidence type="ECO:0000256" key="1">
    <source>
        <dbReference type="ARBA" id="ARBA00004117"/>
    </source>
</evidence>
<evidence type="ECO:0000313" key="13">
    <source>
        <dbReference type="Proteomes" id="UP000244884"/>
    </source>
</evidence>
<evidence type="ECO:0000313" key="12">
    <source>
        <dbReference type="EMBL" id="AWH90682.1"/>
    </source>
</evidence>
<dbReference type="Pfam" id="PF01052">
    <property type="entry name" value="FliMN_C"/>
    <property type="match status" value="1"/>
</dbReference>
<evidence type="ECO:0000256" key="4">
    <source>
        <dbReference type="ARBA" id="ARBA00021898"/>
    </source>
</evidence>
<comment type="similarity">
    <text evidence="3">Belongs to the FliM family.</text>
</comment>
<dbReference type="GO" id="GO:0050918">
    <property type="term" value="P:positive chemotaxis"/>
    <property type="evidence" value="ECO:0007669"/>
    <property type="project" value="TreeGrafter"/>
</dbReference>
<dbReference type="InterPro" id="IPR001689">
    <property type="entry name" value="Flag_FliM"/>
</dbReference>
<dbReference type="Pfam" id="PF02154">
    <property type="entry name" value="FliM"/>
    <property type="match status" value="1"/>
</dbReference>
<evidence type="ECO:0000256" key="7">
    <source>
        <dbReference type="ARBA" id="ARBA00022779"/>
    </source>
</evidence>
<evidence type="ECO:0000256" key="8">
    <source>
        <dbReference type="ARBA" id="ARBA00023136"/>
    </source>
</evidence>
<dbReference type="OrthoDB" id="6553180at2"/>
<evidence type="ECO:0000256" key="6">
    <source>
        <dbReference type="ARBA" id="ARBA00022500"/>
    </source>
</evidence>
<dbReference type="SUPFAM" id="SSF101801">
    <property type="entry name" value="Surface presentation of antigens (SPOA)"/>
    <property type="match status" value="1"/>
</dbReference>
<keyword evidence="7" id="KW-0283">Flagellar rotation</keyword>
<dbReference type="InterPro" id="IPR028976">
    <property type="entry name" value="CheC-like_sf"/>
</dbReference>
<comment type="function">
    <text evidence="10">FliM is one of three proteins (FliG, FliN, FliM) that forms the rotor-mounted switch complex (C ring), located at the base of the basal body. This complex interacts with the CheY and CheZ chemotaxis proteins, in addition to contacting components of the motor that determine the direction of flagellar rotation.</text>
</comment>
<accession>A0A2U8DHG9</accession>
<dbReference type="PANTHER" id="PTHR30034:SF6">
    <property type="entry name" value="YOP PROTEINS TRANSLOCATION PROTEIN Q"/>
    <property type="match status" value="1"/>
</dbReference>
<evidence type="ECO:0000256" key="3">
    <source>
        <dbReference type="ARBA" id="ARBA00011049"/>
    </source>
</evidence>
<reference evidence="12 13" key="1">
    <citation type="submission" date="2018-04" db="EMBL/GenBank/DDBJ databases">
        <title>Genome sequence of Buchnera aphidicola from Melaphis sacchari.</title>
        <authorList>
            <person name="Geib S.M."/>
            <person name="Palmer N.A."/>
            <person name="Sattler S.E."/>
            <person name="Sarath G."/>
        </authorList>
    </citation>
    <scope>NUCLEOTIDE SEQUENCE [LARGE SCALE GENOMIC DNA]</scope>
    <source>
        <strain evidence="12 13">LSU</strain>
    </source>
</reference>
<dbReference type="InterPro" id="IPR036429">
    <property type="entry name" value="SpoA-like_sf"/>
</dbReference>
<comment type="subcellular location">
    <subcellularLocation>
        <location evidence="1">Bacterial flagellum basal body</location>
    </subcellularLocation>
    <subcellularLocation>
        <location evidence="2">Cell membrane</location>
        <topology evidence="2">Peripheral membrane protein</topology>
    </subcellularLocation>
</comment>
<dbReference type="AlphaFoldDB" id="A0A2U8DHG9"/>
<dbReference type="EMBL" id="CP029161">
    <property type="protein sequence ID" value="AWH90682.1"/>
    <property type="molecule type" value="Genomic_DNA"/>
</dbReference>
<dbReference type="GO" id="GO:0003774">
    <property type="term" value="F:cytoskeletal motor activity"/>
    <property type="evidence" value="ECO:0007669"/>
    <property type="project" value="InterPro"/>
</dbReference>
<name>A0A2U8DHG9_9GAMM</name>
<evidence type="ECO:0000256" key="9">
    <source>
        <dbReference type="ARBA" id="ARBA00023143"/>
    </source>
</evidence>
<feature type="domain" description="Flagellar motor switch protein FliN-like C-terminal" evidence="11">
    <location>
        <begin position="226"/>
        <end position="293"/>
    </location>
</feature>
<dbReference type="GO" id="GO:0009425">
    <property type="term" value="C:bacterial-type flagellum basal body"/>
    <property type="evidence" value="ECO:0007669"/>
    <property type="project" value="UniProtKB-SubCell"/>
</dbReference>
<dbReference type="GO" id="GO:0071978">
    <property type="term" value="P:bacterial-type flagellum-dependent swarming motility"/>
    <property type="evidence" value="ECO:0007669"/>
    <property type="project" value="TreeGrafter"/>
</dbReference>
<keyword evidence="5" id="KW-1003">Cell membrane</keyword>
<dbReference type="Gene3D" id="3.40.1550.10">
    <property type="entry name" value="CheC-like"/>
    <property type="match status" value="1"/>
</dbReference>
<protein>
    <recommendedName>
        <fullName evidence="4">Flagellar motor switch protein FliM</fullName>
    </recommendedName>
</protein>
<dbReference type="PANTHER" id="PTHR30034">
    <property type="entry name" value="FLAGELLAR MOTOR SWITCH PROTEIN FLIM"/>
    <property type="match status" value="1"/>
</dbReference>
<dbReference type="InterPro" id="IPR001543">
    <property type="entry name" value="FliN-like_C"/>
</dbReference>
<keyword evidence="8" id="KW-0472">Membrane</keyword>
<keyword evidence="6" id="KW-0145">Chemotaxis</keyword>
<evidence type="ECO:0000256" key="2">
    <source>
        <dbReference type="ARBA" id="ARBA00004202"/>
    </source>
</evidence>
<organism evidence="12 13">
    <name type="scientific">Buchnera aphidicola</name>
    <name type="common">Melanaphis sacchari</name>
    <dbReference type="NCBI Taxonomy" id="2173854"/>
    <lineage>
        <taxon>Bacteria</taxon>
        <taxon>Pseudomonadati</taxon>
        <taxon>Pseudomonadota</taxon>
        <taxon>Gammaproteobacteria</taxon>
        <taxon>Enterobacterales</taxon>
        <taxon>Erwiniaceae</taxon>
        <taxon>Buchnera</taxon>
    </lineage>
</organism>
<evidence type="ECO:0000259" key="11">
    <source>
        <dbReference type="Pfam" id="PF01052"/>
    </source>
</evidence>